<comment type="subcellular location">
    <subcellularLocation>
        <location evidence="1">Cell membrane</location>
        <topology evidence="1">Multi-pass membrane protein</topology>
    </subcellularLocation>
</comment>
<keyword evidence="3 6" id="KW-0812">Transmembrane</keyword>
<keyword evidence="5 6" id="KW-0472">Membrane</keyword>
<evidence type="ECO:0000256" key="2">
    <source>
        <dbReference type="ARBA" id="ARBA00022475"/>
    </source>
</evidence>
<dbReference type="InterPro" id="IPR004477">
    <property type="entry name" value="ComEC_N"/>
</dbReference>
<evidence type="ECO:0000259" key="7">
    <source>
        <dbReference type="SMART" id="SM00849"/>
    </source>
</evidence>
<accession>A0A845DRP5</accession>
<dbReference type="Proteomes" id="UP000460949">
    <property type="component" value="Unassembled WGS sequence"/>
</dbReference>
<evidence type="ECO:0000256" key="1">
    <source>
        <dbReference type="ARBA" id="ARBA00004651"/>
    </source>
</evidence>
<dbReference type="InterPro" id="IPR004797">
    <property type="entry name" value="Competence_ComEC/Rec2"/>
</dbReference>
<keyword evidence="2" id="KW-1003">Cell membrane</keyword>
<feature type="transmembrane region" description="Helical" evidence="6">
    <location>
        <begin position="441"/>
        <end position="463"/>
    </location>
</feature>
<proteinExistence type="predicted"/>
<protein>
    <submittedName>
        <fullName evidence="8">DNA internalization-related competence protein ComEC/Rec2</fullName>
    </submittedName>
</protein>
<evidence type="ECO:0000256" key="5">
    <source>
        <dbReference type="ARBA" id="ARBA00023136"/>
    </source>
</evidence>
<feature type="transmembrane region" description="Helical" evidence="6">
    <location>
        <begin position="262"/>
        <end position="295"/>
    </location>
</feature>
<feature type="transmembrane region" description="Helical" evidence="6">
    <location>
        <begin position="230"/>
        <end position="250"/>
    </location>
</feature>
<dbReference type="InterPro" id="IPR052159">
    <property type="entry name" value="Competence_DNA_uptake"/>
</dbReference>
<dbReference type="EMBL" id="WMET01000001">
    <property type="protein sequence ID" value="MYL19838.1"/>
    <property type="molecule type" value="Genomic_DNA"/>
</dbReference>
<evidence type="ECO:0000256" key="6">
    <source>
        <dbReference type="SAM" id="Phobius"/>
    </source>
</evidence>
<gene>
    <name evidence="8" type="ORF">GLW04_08065</name>
</gene>
<dbReference type="InterPro" id="IPR001279">
    <property type="entry name" value="Metallo-B-lactamas"/>
</dbReference>
<dbReference type="AlphaFoldDB" id="A0A845DRP5"/>
<sequence length="753" mass="83361">MNAFTGRWHLPVLAFAAGGVLASLEGEAFYIFVLLITVILYGFRAHIPQLLLSLVLLAAGFIYLTPPSPPASMKGPDTWTAVIDSEVKETSYAVQFLMEDEQGIRRQVRFMKSDPDEQVPVYHHGSLCTVSGTAGPFDPARNPGEFDYAAYMATQGVFTKMMVENHSDITCQGRSYVSFIYEWRTNLLKRVQQQLDPGACSWIKALVFGEKDAIPEEITEWFQTYNLSHILAISGLHAGLLAGGVYMVLYRSGLATRRQAGVFLLLFLPSYTILAGAAPSVIRACVMALIVLLFSMVNHRIPLSDVIAWTAGFLLVWKPDYLHQAGFQFSFLVTFSLILSVPVLKRASGLWQQTIIISLICLLSILPLQIRYFYEFQPLSLFANVAMVPYFSFFVIPVSFLLFLSAFVLPGDVSRGVSSLFSDFHHRILSAGMSAGDLLDIPWVIGELASSAVLVFMILFVRMMIHWCRGKLERCFAYGAACAGVLMVYASLPYLSPEGTVTMLDIGQGDSFVIELPYRKGVWMIDAAGPPPYMEDETRTAKTVIVPFLKSRGIDTIDTILITHEDSDHNGSVPYLIDQLDVGNVVTSPFYPVQYKGVKQREASAGDHLKTDGLSMRVLHPAENTGDANDNSLVVTFDLGGKSWMFTGDISVPVEKQLLQDLPDVRTDVLKVAHHGSDTSSSDAWLDEVNAGTAWVSAGVENSYGHPHEEVVEKLMERDMLILRTDQSGAVHYNFYGDDGTFSTFLPYNASRK</sequence>
<dbReference type="Pfam" id="PF13567">
    <property type="entry name" value="DUF4131"/>
    <property type="match status" value="1"/>
</dbReference>
<feature type="transmembrane region" description="Helical" evidence="6">
    <location>
        <begin position="381"/>
        <end position="409"/>
    </location>
</feature>
<dbReference type="InterPro" id="IPR025405">
    <property type="entry name" value="DUF4131"/>
</dbReference>
<dbReference type="GO" id="GO:0030420">
    <property type="term" value="P:establishment of competence for transformation"/>
    <property type="evidence" value="ECO:0007669"/>
    <property type="project" value="InterPro"/>
</dbReference>
<name>A0A845DRP5_9BACI</name>
<feature type="transmembrane region" description="Helical" evidence="6">
    <location>
        <begin position="50"/>
        <end position="66"/>
    </location>
</feature>
<keyword evidence="4 6" id="KW-1133">Transmembrane helix</keyword>
<dbReference type="CDD" id="cd07731">
    <property type="entry name" value="ComA-like_MBL-fold"/>
    <property type="match status" value="1"/>
</dbReference>
<dbReference type="GO" id="GO:0005886">
    <property type="term" value="C:plasma membrane"/>
    <property type="evidence" value="ECO:0007669"/>
    <property type="project" value="UniProtKB-SubCell"/>
</dbReference>
<feature type="transmembrane region" description="Helical" evidence="6">
    <location>
        <begin position="12"/>
        <end position="43"/>
    </location>
</feature>
<evidence type="ECO:0000313" key="8">
    <source>
        <dbReference type="EMBL" id="MYL19838.1"/>
    </source>
</evidence>
<feature type="transmembrane region" description="Helical" evidence="6">
    <location>
        <begin position="350"/>
        <end position="374"/>
    </location>
</feature>
<dbReference type="InterPro" id="IPR036866">
    <property type="entry name" value="RibonucZ/Hydroxyglut_hydro"/>
</dbReference>
<dbReference type="NCBIfam" id="TIGR00360">
    <property type="entry name" value="ComEC_N-term"/>
    <property type="match status" value="1"/>
</dbReference>
<dbReference type="NCBIfam" id="TIGR00361">
    <property type="entry name" value="ComEC_Rec2"/>
    <property type="match status" value="1"/>
</dbReference>
<feature type="transmembrane region" description="Helical" evidence="6">
    <location>
        <begin position="475"/>
        <end position="495"/>
    </location>
</feature>
<comment type="caution">
    <text evidence="8">The sequence shown here is derived from an EMBL/GenBank/DDBJ whole genome shotgun (WGS) entry which is preliminary data.</text>
</comment>
<evidence type="ECO:0000256" key="3">
    <source>
        <dbReference type="ARBA" id="ARBA00022692"/>
    </source>
</evidence>
<dbReference type="RefSeq" id="WP_160836178.1">
    <property type="nucleotide sequence ID" value="NZ_WMET01000001.1"/>
</dbReference>
<organism evidence="8 9">
    <name type="scientific">Halobacillus litoralis</name>
    <dbReference type="NCBI Taxonomy" id="45668"/>
    <lineage>
        <taxon>Bacteria</taxon>
        <taxon>Bacillati</taxon>
        <taxon>Bacillota</taxon>
        <taxon>Bacilli</taxon>
        <taxon>Bacillales</taxon>
        <taxon>Bacillaceae</taxon>
        <taxon>Halobacillus</taxon>
    </lineage>
</organism>
<dbReference type="Gene3D" id="3.60.15.10">
    <property type="entry name" value="Ribonuclease Z/Hydroxyacylglutathione hydrolase-like"/>
    <property type="match status" value="1"/>
</dbReference>
<dbReference type="SUPFAM" id="SSF56281">
    <property type="entry name" value="Metallo-hydrolase/oxidoreductase"/>
    <property type="match status" value="1"/>
</dbReference>
<reference evidence="8 9" key="1">
    <citation type="submission" date="2019-11" db="EMBL/GenBank/DDBJ databases">
        <title>Genome sequences of 17 halophilic strains isolated from different environments.</title>
        <authorList>
            <person name="Furrow R.E."/>
        </authorList>
    </citation>
    <scope>NUCLEOTIDE SEQUENCE [LARGE SCALE GENOMIC DNA]</scope>
    <source>
        <strain evidence="8 9">22511_23_Filter</strain>
    </source>
</reference>
<dbReference type="InterPro" id="IPR035681">
    <property type="entry name" value="ComA-like_MBL"/>
</dbReference>
<evidence type="ECO:0000313" key="9">
    <source>
        <dbReference type="Proteomes" id="UP000460949"/>
    </source>
</evidence>
<dbReference type="Pfam" id="PF00753">
    <property type="entry name" value="Lactamase_B"/>
    <property type="match status" value="1"/>
</dbReference>
<dbReference type="SMART" id="SM00849">
    <property type="entry name" value="Lactamase_B"/>
    <property type="match status" value="1"/>
</dbReference>
<feature type="domain" description="Metallo-beta-lactamase" evidence="7">
    <location>
        <begin position="508"/>
        <end position="700"/>
    </location>
</feature>
<dbReference type="PANTHER" id="PTHR30619:SF7">
    <property type="entry name" value="BETA-LACTAMASE DOMAIN PROTEIN"/>
    <property type="match status" value="1"/>
</dbReference>
<evidence type="ECO:0000256" key="4">
    <source>
        <dbReference type="ARBA" id="ARBA00022989"/>
    </source>
</evidence>
<dbReference type="PANTHER" id="PTHR30619">
    <property type="entry name" value="DNA INTERNALIZATION/COMPETENCE PROTEIN COMEC/REC2"/>
    <property type="match status" value="1"/>
</dbReference>
<dbReference type="Pfam" id="PF03772">
    <property type="entry name" value="Competence"/>
    <property type="match status" value="1"/>
</dbReference>